<protein>
    <submittedName>
        <fullName evidence="7">KDO2-lipid IV(A) lauroyltransferase</fullName>
    </submittedName>
</protein>
<proteinExistence type="predicted"/>
<keyword evidence="2" id="KW-1003">Cell membrane</keyword>
<evidence type="ECO:0000313" key="7">
    <source>
        <dbReference type="EMBL" id="SIS40505.1"/>
    </source>
</evidence>
<evidence type="ECO:0000256" key="3">
    <source>
        <dbReference type="ARBA" id="ARBA00022519"/>
    </source>
</evidence>
<keyword evidence="6" id="KW-0012">Acyltransferase</keyword>
<dbReference type="OrthoDB" id="9803456at2"/>
<keyword evidence="4 7" id="KW-0808">Transferase</keyword>
<dbReference type="PANTHER" id="PTHR30606">
    <property type="entry name" value="LIPID A BIOSYNTHESIS LAUROYL ACYLTRANSFERASE"/>
    <property type="match status" value="1"/>
</dbReference>
<dbReference type="CDD" id="cd07984">
    <property type="entry name" value="LPLAT_LABLAT-like"/>
    <property type="match status" value="1"/>
</dbReference>
<accession>A0A1N7ITS9</accession>
<keyword evidence="8" id="KW-1185">Reference proteome</keyword>
<dbReference type="InterPro" id="IPR004960">
    <property type="entry name" value="LipA_acyltrans"/>
</dbReference>
<name>A0A1N7ITS9_9GAMM</name>
<gene>
    <name evidence="7" type="ORF">SAMN05421760_101123</name>
</gene>
<dbReference type="RefSeq" id="WP_054339752.1">
    <property type="nucleotide sequence ID" value="NZ_FTOE01000001.1"/>
</dbReference>
<reference evidence="8" key="1">
    <citation type="submission" date="2017-01" db="EMBL/GenBank/DDBJ databases">
        <authorList>
            <person name="Varghese N."/>
            <person name="Submissions S."/>
        </authorList>
    </citation>
    <scope>NUCLEOTIDE SEQUENCE [LARGE SCALE GENOMIC DNA]</scope>
    <source>
        <strain evidence="8">DSM 22306</strain>
    </source>
</reference>
<evidence type="ECO:0000256" key="2">
    <source>
        <dbReference type="ARBA" id="ARBA00022475"/>
    </source>
</evidence>
<dbReference type="GO" id="GO:0005886">
    <property type="term" value="C:plasma membrane"/>
    <property type="evidence" value="ECO:0007669"/>
    <property type="project" value="UniProtKB-SubCell"/>
</dbReference>
<evidence type="ECO:0000256" key="4">
    <source>
        <dbReference type="ARBA" id="ARBA00022679"/>
    </source>
</evidence>
<comment type="subcellular location">
    <subcellularLocation>
        <location evidence="1">Cell inner membrane</location>
    </subcellularLocation>
</comment>
<dbReference type="Proteomes" id="UP000185999">
    <property type="component" value="Unassembled WGS sequence"/>
</dbReference>
<dbReference type="STRING" id="619304.SAMN05421760_101123"/>
<organism evidence="7 8">
    <name type="scientific">Neptunomonas antarctica</name>
    <dbReference type="NCBI Taxonomy" id="619304"/>
    <lineage>
        <taxon>Bacteria</taxon>
        <taxon>Pseudomonadati</taxon>
        <taxon>Pseudomonadota</taxon>
        <taxon>Gammaproteobacteria</taxon>
        <taxon>Oceanospirillales</taxon>
        <taxon>Oceanospirillaceae</taxon>
        <taxon>Neptunomonas</taxon>
    </lineage>
</organism>
<keyword evidence="5" id="KW-0472">Membrane</keyword>
<dbReference type="EMBL" id="FTOE01000001">
    <property type="protein sequence ID" value="SIS40505.1"/>
    <property type="molecule type" value="Genomic_DNA"/>
</dbReference>
<dbReference type="GO" id="GO:0016746">
    <property type="term" value="F:acyltransferase activity"/>
    <property type="evidence" value="ECO:0007669"/>
    <property type="project" value="UniProtKB-KW"/>
</dbReference>
<dbReference type="AlphaFoldDB" id="A0A1N7ITS9"/>
<evidence type="ECO:0000256" key="5">
    <source>
        <dbReference type="ARBA" id="ARBA00023136"/>
    </source>
</evidence>
<dbReference type="GO" id="GO:0009247">
    <property type="term" value="P:glycolipid biosynthetic process"/>
    <property type="evidence" value="ECO:0007669"/>
    <property type="project" value="UniProtKB-ARBA"/>
</dbReference>
<dbReference type="PANTHER" id="PTHR30606:SF10">
    <property type="entry name" value="PHOSPHATIDYLINOSITOL MANNOSIDE ACYLTRANSFERASE"/>
    <property type="match status" value="1"/>
</dbReference>
<evidence type="ECO:0000313" key="8">
    <source>
        <dbReference type="Proteomes" id="UP000185999"/>
    </source>
</evidence>
<evidence type="ECO:0000256" key="6">
    <source>
        <dbReference type="ARBA" id="ARBA00023315"/>
    </source>
</evidence>
<sequence>MKQVKAYVAIAILGLMSLLSLKLAQRFGGFLGKRFANNQDSDVSRITRINVELCFTDLSADEKSQLVRSSVIQTCKSFSEMGMSWFWSPARLLKTIRKIENASLMADAFKQGSGVIFIAPHLGNWEVLNFYLSERYPLTAMYRPPKLKLLDDLIKKRRARLGTRLAPADASGVRMVMKALRRGEVVGILPDQEPVTGGDFSPFFGHNAYSMKLLAQLVKQTGARVVCGYAERLSDGEGFDLHFIEADQSIYDQDLGTAMAAMNRSVEQCVRAIPEQYQWEYKRFNCQPEGIESPYKKR</sequence>
<evidence type="ECO:0000256" key="1">
    <source>
        <dbReference type="ARBA" id="ARBA00004533"/>
    </source>
</evidence>
<keyword evidence="3" id="KW-0997">Cell inner membrane</keyword>
<dbReference type="Pfam" id="PF03279">
    <property type="entry name" value="Lip_A_acyltrans"/>
    <property type="match status" value="1"/>
</dbReference>
<dbReference type="PIRSF" id="PIRSF026649">
    <property type="entry name" value="MsbB"/>
    <property type="match status" value="1"/>
</dbReference>